<dbReference type="SUPFAM" id="SSF52833">
    <property type="entry name" value="Thioredoxin-like"/>
    <property type="match status" value="1"/>
</dbReference>
<keyword evidence="2" id="KW-0201">Cytochrome c-type biogenesis</keyword>
<dbReference type="InterPro" id="IPR013740">
    <property type="entry name" value="Redoxin"/>
</dbReference>
<evidence type="ECO:0000256" key="2">
    <source>
        <dbReference type="ARBA" id="ARBA00022748"/>
    </source>
</evidence>
<keyword evidence="5" id="KW-0802">TPR repeat</keyword>
<dbReference type="Gene3D" id="1.25.40.10">
    <property type="entry name" value="Tetratricopeptide repeat domain"/>
    <property type="match status" value="1"/>
</dbReference>
<dbReference type="PANTHER" id="PTHR42852:SF6">
    <property type="entry name" value="THIOL:DISULFIDE INTERCHANGE PROTEIN DSBE"/>
    <property type="match status" value="1"/>
</dbReference>
<dbReference type="InterPro" id="IPR011990">
    <property type="entry name" value="TPR-like_helical_dom_sf"/>
</dbReference>
<evidence type="ECO:0000313" key="7">
    <source>
        <dbReference type="EMBL" id="MBY3593862.1"/>
    </source>
</evidence>
<dbReference type="Pfam" id="PF08534">
    <property type="entry name" value="Redoxin"/>
    <property type="match status" value="1"/>
</dbReference>
<keyword evidence="3" id="KW-1015">Disulfide bond</keyword>
<dbReference type="PROSITE" id="PS50005">
    <property type="entry name" value="TPR"/>
    <property type="match status" value="1"/>
</dbReference>
<dbReference type="RefSeq" id="WP_222012512.1">
    <property type="nucleotide sequence ID" value="NZ_JABTXI010000015.1"/>
</dbReference>
<sequence>MTSSLNSGSPAPSINVQHWLRGDPLSNFQLGKIYIPVFVSTTCSGCGPALARLAPLQEQYRDIGIEVIGIVANKRTATVDEALAEVDAWVTEWLPNANIRIGFDYSGEMDKHWMDASLTFHVPQAFVVDRDGRIAFIGDLVKLEDVLPKVIDGSWRASAEAKNAEKERVAAAEIDAPENALRRRIRAATDIEDWETALSAIEEGIILFPDNIRFHQKHVEILIGVMRDMEAGWIALVQFARTAIERNSDDWLLAAMQDLFGPIYDYSGLPLAERLPLGKDLSERIQILCPQLDALSRAESYETIAFYYHESGDKDRAVDLIEQALNLVDGASLPDVEKHEWMVHLLHTLAEYKGEQVCYGGICAAPRKQC</sequence>
<feature type="domain" description="Thioredoxin" evidence="6">
    <location>
        <begin position="5"/>
        <end position="156"/>
    </location>
</feature>
<evidence type="ECO:0000313" key="8">
    <source>
        <dbReference type="Proteomes" id="UP000720124"/>
    </source>
</evidence>
<dbReference type="InterPro" id="IPR013766">
    <property type="entry name" value="Thioredoxin_domain"/>
</dbReference>
<evidence type="ECO:0000259" key="6">
    <source>
        <dbReference type="PROSITE" id="PS51352"/>
    </source>
</evidence>
<keyword evidence="8" id="KW-1185">Reference proteome</keyword>
<dbReference type="SUPFAM" id="SSF48452">
    <property type="entry name" value="TPR-like"/>
    <property type="match status" value="1"/>
</dbReference>
<name>A0ABS7LQW4_9HYPH</name>
<proteinExistence type="predicted"/>
<dbReference type="EMBL" id="JABTXI010000015">
    <property type="protein sequence ID" value="MBY3593862.1"/>
    <property type="molecule type" value="Genomic_DNA"/>
</dbReference>
<dbReference type="InterPro" id="IPR036249">
    <property type="entry name" value="Thioredoxin-like_sf"/>
</dbReference>
<dbReference type="InterPro" id="IPR050553">
    <property type="entry name" value="Thioredoxin_ResA/DsbE_sf"/>
</dbReference>
<comment type="subcellular location">
    <subcellularLocation>
        <location evidence="1">Cell envelope</location>
    </subcellularLocation>
</comment>
<protein>
    <submittedName>
        <fullName evidence="7">Redoxin family protein</fullName>
    </submittedName>
</protein>
<organism evidence="7 8">
    <name type="scientific">Rhizobium bangladeshense</name>
    <dbReference type="NCBI Taxonomy" id="1138189"/>
    <lineage>
        <taxon>Bacteria</taxon>
        <taxon>Pseudomonadati</taxon>
        <taxon>Pseudomonadota</taxon>
        <taxon>Alphaproteobacteria</taxon>
        <taxon>Hyphomicrobiales</taxon>
        <taxon>Rhizobiaceae</taxon>
        <taxon>Rhizobium/Agrobacterium group</taxon>
        <taxon>Rhizobium</taxon>
    </lineage>
</organism>
<dbReference type="Gene3D" id="3.40.30.10">
    <property type="entry name" value="Glutaredoxin"/>
    <property type="match status" value="1"/>
</dbReference>
<dbReference type="InterPro" id="IPR019734">
    <property type="entry name" value="TPR_rpt"/>
</dbReference>
<dbReference type="Proteomes" id="UP000720124">
    <property type="component" value="Unassembled WGS sequence"/>
</dbReference>
<accession>A0ABS7LQW4</accession>
<comment type="caution">
    <text evidence="7">The sequence shown here is derived from an EMBL/GenBank/DDBJ whole genome shotgun (WGS) entry which is preliminary data.</text>
</comment>
<evidence type="ECO:0000256" key="3">
    <source>
        <dbReference type="ARBA" id="ARBA00023157"/>
    </source>
</evidence>
<keyword evidence="4" id="KW-0676">Redox-active center</keyword>
<feature type="repeat" description="TPR" evidence="5">
    <location>
        <begin position="298"/>
        <end position="331"/>
    </location>
</feature>
<reference evidence="7 8" key="1">
    <citation type="submission" date="2020-06" db="EMBL/GenBank/DDBJ databases">
        <title>Global-level population genomics: horizontal gene transfer, symbiosis and evolution in Rhizobia.</title>
        <authorList>
            <person name="Gai Y."/>
        </authorList>
    </citation>
    <scope>NUCLEOTIDE SEQUENCE [LARGE SCALE GENOMIC DNA]</scope>
    <source>
        <strain evidence="7 8">PLR6_1b</strain>
    </source>
</reference>
<evidence type="ECO:0000256" key="4">
    <source>
        <dbReference type="ARBA" id="ARBA00023284"/>
    </source>
</evidence>
<dbReference type="PROSITE" id="PS51352">
    <property type="entry name" value="THIOREDOXIN_2"/>
    <property type="match status" value="1"/>
</dbReference>
<gene>
    <name evidence="7" type="ORF">HJA87_28865</name>
</gene>
<evidence type="ECO:0000256" key="5">
    <source>
        <dbReference type="PROSITE-ProRule" id="PRU00339"/>
    </source>
</evidence>
<evidence type="ECO:0000256" key="1">
    <source>
        <dbReference type="ARBA" id="ARBA00004196"/>
    </source>
</evidence>
<dbReference type="PANTHER" id="PTHR42852">
    <property type="entry name" value="THIOL:DISULFIDE INTERCHANGE PROTEIN DSBE"/>
    <property type="match status" value="1"/>
</dbReference>